<keyword evidence="5" id="KW-0472">Membrane</keyword>
<keyword evidence="9" id="KW-1185">Reference proteome</keyword>
<dbReference type="EMBL" id="BSDS01000002">
    <property type="protein sequence ID" value="GLI40070.1"/>
    <property type="molecule type" value="Genomic_DNA"/>
</dbReference>
<evidence type="ECO:0000256" key="2">
    <source>
        <dbReference type="ARBA" id="ARBA00023224"/>
    </source>
</evidence>
<dbReference type="PANTHER" id="PTHR32089:SF112">
    <property type="entry name" value="LYSOZYME-LIKE PROTEIN-RELATED"/>
    <property type="match status" value="1"/>
</dbReference>
<dbReference type="Pfam" id="PF00015">
    <property type="entry name" value="MCPsignal"/>
    <property type="match status" value="1"/>
</dbReference>
<dbReference type="PROSITE" id="PS50111">
    <property type="entry name" value="CHEMOTAXIS_TRANSDUC_2"/>
    <property type="match status" value="1"/>
</dbReference>
<dbReference type="InterPro" id="IPR003660">
    <property type="entry name" value="HAMP_dom"/>
</dbReference>
<feature type="domain" description="HAMP" evidence="7">
    <location>
        <begin position="214"/>
        <end position="268"/>
    </location>
</feature>
<evidence type="ECO:0000313" key="9">
    <source>
        <dbReference type="Proteomes" id="UP001144352"/>
    </source>
</evidence>
<dbReference type="RefSeq" id="WP_214184885.1">
    <property type="nucleotide sequence ID" value="NZ_BSDS01000002.1"/>
</dbReference>
<name>A0A9W6G318_9BACT</name>
<sequence length="545" mass="58090">MLASMKIGTRLGLGFGLVVLLLVITGGAGFLGIEKIDKASNEILSQEVKIGEYFSRVRANILYMRMYEKDAFINIGNPDKIAEYEKKWTEKKERLDDWLGKLGKLKLDDKEKGQYAAIQENYKQYVAGFGQLMGQIKSGAITSTQQANEAMKLFKESAHTIEKLSTEGNRAAYEASDKRAKEVDAIGSRVVTAIVISLVVALVLAVMITVVITRGITKPLRAMNAMMDDIAQGEGDLTKRIEVRSDDELGHLGRSFNLFIEKLQKIIAKVTENTVQVAAAASQVYASSEQMATGAEEVAAQAGTVATASEEMAATSNEIANNCMMAAEGSREASSSASGGSQVVEQTVAVMTRIAERVKEAAHTVEGLGARGDQIGEIIGTIQDIADQTNLLALNAAIEAARAGEQGRGFAVVADEVRALAERTTKATREIGEMIKGIQHETGRAVSSMEEGVKEVASGTSEAAKSGDALREILDRINGVTGQVSQIATAAEEQTATTAEITNNIQQITTVVEATARGAQESAAAASRLTDLATELQGFVGQFKA</sequence>
<reference evidence="8" key="1">
    <citation type="submission" date="2022-12" db="EMBL/GenBank/DDBJ databases">
        <title>Reference genome sequencing for broad-spectrum identification of bacterial and archaeal isolates by mass spectrometry.</title>
        <authorList>
            <person name="Sekiguchi Y."/>
            <person name="Tourlousse D.M."/>
        </authorList>
    </citation>
    <scope>NUCLEOTIDE SEQUENCE</scope>
    <source>
        <strain evidence="8">H2</strain>
    </source>
</reference>
<dbReference type="PANTHER" id="PTHR32089">
    <property type="entry name" value="METHYL-ACCEPTING CHEMOTAXIS PROTEIN MCPB"/>
    <property type="match status" value="1"/>
</dbReference>
<gene>
    <name evidence="8" type="ORF">GHYDROH2_35710</name>
</gene>
<dbReference type="SMART" id="SM00283">
    <property type="entry name" value="MA"/>
    <property type="match status" value="1"/>
</dbReference>
<evidence type="ECO:0000313" key="8">
    <source>
        <dbReference type="EMBL" id="GLI40070.1"/>
    </source>
</evidence>
<dbReference type="FunFam" id="1.10.287.950:FF:000001">
    <property type="entry name" value="Methyl-accepting chemotaxis sensory transducer"/>
    <property type="match status" value="1"/>
</dbReference>
<evidence type="ECO:0000256" key="1">
    <source>
        <dbReference type="ARBA" id="ARBA00004370"/>
    </source>
</evidence>
<dbReference type="AlphaFoldDB" id="A0A9W6G318"/>
<dbReference type="Pfam" id="PF12729">
    <property type="entry name" value="4HB_MCP_1"/>
    <property type="match status" value="1"/>
</dbReference>
<feature type="transmembrane region" description="Helical" evidence="5">
    <location>
        <begin position="190"/>
        <end position="213"/>
    </location>
</feature>
<dbReference type="PRINTS" id="PR00260">
    <property type="entry name" value="CHEMTRNSDUCR"/>
</dbReference>
<dbReference type="InterPro" id="IPR004089">
    <property type="entry name" value="MCPsignal_dom"/>
</dbReference>
<dbReference type="Proteomes" id="UP001144352">
    <property type="component" value="Unassembled WGS sequence"/>
</dbReference>
<comment type="similarity">
    <text evidence="3">Belongs to the methyl-accepting chemotaxis (MCP) protein family.</text>
</comment>
<dbReference type="PROSITE" id="PS50885">
    <property type="entry name" value="HAMP"/>
    <property type="match status" value="1"/>
</dbReference>
<accession>A0A9W6G318</accession>
<dbReference type="GO" id="GO:0004888">
    <property type="term" value="F:transmembrane signaling receptor activity"/>
    <property type="evidence" value="ECO:0007669"/>
    <property type="project" value="InterPro"/>
</dbReference>
<dbReference type="Pfam" id="PF00672">
    <property type="entry name" value="HAMP"/>
    <property type="match status" value="1"/>
</dbReference>
<evidence type="ECO:0000256" key="4">
    <source>
        <dbReference type="PROSITE-ProRule" id="PRU00284"/>
    </source>
</evidence>
<evidence type="ECO:0000256" key="5">
    <source>
        <dbReference type="SAM" id="Phobius"/>
    </source>
</evidence>
<evidence type="ECO:0000259" key="7">
    <source>
        <dbReference type="PROSITE" id="PS50885"/>
    </source>
</evidence>
<keyword evidence="5" id="KW-0812">Transmembrane</keyword>
<feature type="domain" description="Methyl-accepting transducer" evidence="6">
    <location>
        <begin position="273"/>
        <end position="509"/>
    </location>
</feature>
<dbReference type="SUPFAM" id="SSF58104">
    <property type="entry name" value="Methyl-accepting chemotaxis protein (MCP) signaling domain"/>
    <property type="match status" value="1"/>
</dbReference>
<dbReference type="InterPro" id="IPR004090">
    <property type="entry name" value="Chemotax_Me-accpt_rcpt"/>
</dbReference>
<keyword evidence="5" id="KW-1133">Transmembrane helix</keyword>
<dbReference type="CDD" id="cd11386">
    <property type="entry name" value="MCP_signal"/>
    <property type="match status" value="1"/>
</dbReference>
<protein>
    <recommendedName>
        <fullName evidence="10">Methyl-accepting chemotaxis protein</fullName>
    </recommendedName>
</protein>
<keyword evidence="2 4" id="KW-0807">Transducer</keyword>
<evidence type="ECO:0000259" key="6">
    <source>
        <dbReference type="PROSITE" id="PS50111"/>
    </source>
</evidence>
<dbReference type="GO" id="GO:0006935">
    <property type="term" value="P:chemotaxis"/>
    <property type="evidence" value="ECO:0007669"/>
    <property type="project" value="InterPro"/>
</dbReference>
<proteinExistence type="inferred from homology"/>
<dbReference type="GO" id="GO:0016020">
    <property type="term" value="C:membrane"/>
    <property type="evidence" value="ECO:0007669"/>
    <property type="project" value="UniProtKB-SubCell"/>
</dbReference>
<comment type="subcellular location">
    <subcellularLocation>
        <location evidence="1">Membrane</location>
    </subcellularLocation>
</comment>
<dbReference type="Gene3D" id="1.10.287.950">
    <property type="entry name" value="Methyl-accepting chemotaxis protein"/>
    <property type="match status" value="1"/>
</dbReference>
<organism evidence="8 9">
    <name type="scientific">Geobacter hydrogenophilus</name>
    <dbReference type="NCBI Taxonomy" id="40983"/>
    <lineage>
        <taxon>Bacteria</taxon>
        <taxon>Pseudomonadati</taxon>
        <taxon>Thermodesulfobacteriota</taxon>
        <taxon>Desulfuromonadia</taxon>
        <taxon>Geobacterales</taxon>
        <taxon>Geobacteraceae</taxon>
        <taxon>Geobacter</taxon>
    </lineage>
</organism>
<dbReference type="SMART" id="SM00304">
    <property type="entry name" value="HAMP"/>
    <property type="match status" value="1"/>
</dbReference>
<dbReference type="GO" id="GO:0007165">
    <property type="term" value="P:signal transduction"/>
    <property type="evidence" value="ECO:0007669"/>
    <property type="project" value="UniProtKB-KW"/>
</dbReference>
<dbReference type="InterPro" id="IPR024478">
    <property type="entry name" value="HlyB_4HB_MCP"/>
</dbReference>
<evidence type="ECO:0008006" key="10">
    <source>
        <dbReference type="Google" id="ProtNLM"/>
    </source>
</evidence>
<comment type="caution">
    <text evidence="8">The sequence shown here is derived from an EMBL/GenBank/DDBJ whole genome shotgun (WGS) entry which is preliminary data.</text>
</comment>
<evidence type="ECO:0000256" key="3">
    <source>
        <dbReference type="ARBA" id="ARBA00029447"/>
    </source>
</evidence>
<dbReference type="CDD" id="cd06225">
    <property type="entry name" value="HAMP"/>
    <property type="match status" value="1"/>
</dbReference>